<dbReference type="InterPro" id="IPR052018">
    <property type="entry name" value="PHP_domain"/>
</dbReference>
<dbReference type="EMBL" id="CP159218">
    <property type="protein sequence ID" value="XCG62010.1"/>
    <property type="molecule type" value="Genomic_DNA"/>
</dbReference>
<dbReference type="InterPro" id="IPR016195">
    <property type="entry name" value="Pol/histidinol_Pase-like"/>
</dbReference>
<dbReference type="Gene3D" id="3.20.20.140">
    <property type="entry name" value="Metal-dependent hydrolases"/>
    <property type="match status" value="1"/>
</dbReference>
<reference evidence="2" key="1">
    <citation type="submission" date="2024-05" db="EMBL/GenBank/DDBJ databases">
        <authorList>
            <person name="Cai S.Y."/>
            <person name="Jin L.M."/>
            <person name="Li H.R."/>
        </authorList>
    </citation>
    <scope>NUCLEOTIDE SEQUENCE</scope>
    <source>
        <strain evidence="2">A5-74</strain>
    </source>
</reference>
<dbReference type="InterPro" id="IPR003141">
    <property type="entry name" value="Pol/His_phosphatase_N"/>
</dbReference>
<proteinExistence type="predicted"/>
<dbReference type="Gene3D" id="1.10.150.650">
    <property type="match status" value="1"/>
</dbReference>
<organism evidence="2">
    <name type="scientific">Nakamurella sp. A5-74</name>
    <dbReference type="NCBI Taxonomy" id="3158264"/>
    <lineage>
        <taxon>Bacteria</taxon>
        <taxon>Bacillati</taxon>
        <taxon>Actinomycetota</taxon>
        <taxon>Actinomycetes</taxon>
        <taxon>Nakamurellales</taxon>
        <taxon>Nakamurellaceae</taxon>
        <taxon>Nakamurella</taxon>
    </lineage>
</organism>
<dbReference type="PANTHER" id="PTHR42924:SF3">
    <property type="entry name" value="POLYMERASE_HISTIDINOL PHOSPHATASE N-TERMINAL DOMAIN-CONTAINING PROTEIN"/>
    <property type="match status" value="1"/>
</dbReference>
<protein>
    <submittedName>
        <fullName evidence="2">PHP domain-containing protein</fullName>
    </submittedName>
</protein>
<dbReference type="GO" id="GO:0035312">
    <property type="term" value="F:5'-3' DNA exonuclease activity"/>
    <property type="evidence" value="ECO:0007669"/>
    <property type="project" value="TreeGrafter"/>
</dbReference>
<evidence type="ECO:0000259" key="1">
    <source>
        <dbReference type="SMART" id="SM00481"/>
    </source>
</evidence>
<feature type="domain" description="Polymerase/histidinol phosphatase N-terminal" evidence="1">
    <location>
        <begin position="3"/>
        <end position="67"/>
    </location>
</feature>
<dbReference type="Pfam" id="PF02811">
    <property type="entry name" value="PHP"/>
    <property type="match status" value="1"/>
</dbReference>
<gene>
    <name evidence="2" type="ORF">ABLG96_12015</name>
</gene>
<accession>A0AAU8DKV7</accession>
<dbReference type="RefSeq" id="WP_353647625.1">
    <property type="nucleotide sequence ID" value="NZ_CP159218.1"/>
</dbReference>
<dbReference type="AlphaFoldDB" id="A0AAU8DKV7"/>
<dbReference type="GO" id="GO:0004534">
    <property type="term" value="F:5'-3' RNA exonuclease activity"/>
    <property type="evidence" value="ECO:0007669"/>
    <property type="project" value="TreeGrafter"/>
</dbReference>
<name>A0AAU8DKV7_9ACTN</name>
<dbReference type="InterPro" id="IPR004013">
    <property type="entry name" value="PHP_dom"/>
</dbReference>
<evidence type="ECO:0000313" key="2">
    <source>
        <dbReference type="EMBL" id="XCG62010.1"/>
    </source>
</evidence>
<sequence length="285" mass="29626">MRIDLHTHSLASDGTVAPADLMTAASAAGLDVIGLTDHDTTAGWAAAAAALPAGLTLVRGAEFSTYVTVPRSIVSVHLLAYLFDPLDPVIVREQERLRAERLQRGLQMVELMMADGLPITQEQVLAIAAGAPVGRPHIGRALVESGVVGSVDEAFDGYLAGRGSYYVPKLDIELLPAVRMIVAAGGAPVVAHPRGRGEGRALTPQLIAELAAAGLVGLEVDHLDHDDVDRAELRGIAAELGLLVTGSSDFHGTNKKVQLGANLTDPAALEVLVTRTSGVTPLVTA</sequence>
<dbReference type="PANTHER" id="PTHR42924">
    <property type="entry name" value="EXONUCLEASE"/>
    <property type="match status" value="1"/>
</dbReference>
<dbReference type="SUPFAM" id="SSF89550">
    <property type="entry name" value="PHP domain-like"/>
    <property type="match status" value="1"/>
</dbReference>
<dbReference type="SMART" id="SM00481">
    <property type="entry name" value="POLIIIAc"/>
    <property type="match status" value="1"/>
</dbReference>